<sequence length="252" mass="29731">DFLVINEENKEQEHFMDKASNDFINEEAMDSEFEIGFYFIKGRVTQKNRVLCRRTYLCDHKGFYESNTEKDNEKQFTAEMLANFHIRMLSSHWYSIKEIGAEKLFIVADKFSIEVLKAPDFPVPYLYLKQEKSDFRAENLTTLEQKMMYGNIHGTYKRALHKALQNKTKSQHLIKLLKDFVEDDDDKQFESDDLQEIDSLDDKKENSDPMIPYIQNPKIHHGRGRSKGIKRLKSAYEISKPTANQYRCKKCS</sequence>
<name>A0A9N9HBE2_9GLOM</name>
<keyword evidence="3" id="KW-1185">Reference proteome</keyword>
<reference evidence="2" key="1">
    <citation type="submission" date="2021-06" db="EMBL/GenBank/DDBJ databases">
        <authorList>
            <person name="Kallberg Y."/>
            <person name="Tangrot J."/>
            <person name="Rosling A."/>
        </authorList>
    </citation>
    <scope>NUCLEOTIDE SEQUENCE</scope>
    <source>
        <strain evidence="2">IN212</strain>
    </source>
</reference>
<proteinExistence type="predicted"/>
<dbReference type="AlphaFoldDB" id="A0A9N9HBE2"/>
<organism evidence="2 3">
    <name type="scientific">Racocetra fulgida</name>
    <dbReference type="NCBI Taxonomy" id="60492"/>
    <lineage>
        <taxon>Eukaryota</taxon>
        <taxon>Fungi</taxon>
        <taxon>Fungi incertae sedis</taxon>
        <taxon>Mucoromycota</taxon>
        <taxon>Glomeromycotina</taxon>
        <taxon>Glomeromycetes</taxon>
        <taxon>Diversisporales</taxon>
        <taxon>Gigasporaceae</taxon>
        <taxon>Racocetra</taxon>
    </lineage>
</organism>
<feature type="non-terminal residue" evidence="2">
    <location>
        <position position="1"/>
    </location>
</feature>
<evidence type="ECO:0000313" key="2">
    <source>
        <dbReference type="EMBL" id="CAG8671507.1"/>
    </source>
</evidence>
<accession>A0A9N9HBE2</accession>
<protein>
    <submittedName>
        <fullName evidence="2">17593_t:CDS:1</fullName>
    </submittedName>
</protein>
<evidence type="ECO:0000256" key="1">
    <source>
        <dbReference type="SAM" id="MobiDB-lite"/>
    </source>
</evidence>
<feature type="region of interest" description="Disordered" evidence="1">
    <location>
        <begin position="192"/>
        <end position="226"/>
    </location>
</feature>
<dbReference type="Proteomes" id="UP000789396">
    <property type="component" value="Unassembled WGS sequence"/>
</dbReference>
<gene>
    <name evidence="2" type="ORF">RFULGI_LOCUS9248</name>
</gene>
<dbReference type="EMBL" id="CAJVPZ010016211">
    <property type="protein sequence ID" value="CAG8671507.1"/>
    <property type="molecule type" value="Genomic_DNA"/>
</dbReference>
<feature type="non-terminal residue" evidence="2">
    <location>
        <position position="252"/>
    </location>
</feature>
<dbReference type="OrthoDB" id="2430002at2759"/>
<comment type="caution">
    <text evidence="2">The sequence shown here is derived from an EMBL/GenBank/DDBJ whole genome shotgun (WGS) entry which is preliminary data.</text>
</comment>
<evidence type="ECO:0000313" key="3">
    <source>
        <dbReference type="Proteomes" id="UP000789396"/>
    </source>
</evidence>